<evidence type="ECO:0000313" key="1">
    <source>
        <dbReference type="EMBL" id="KAF2031433.1"/>
    </source>
</evidence>
<dbReference type="OrthoDB" id="4772757at2759"/>
<comment type="caution">
    <text evidence="1">The sequence shown here is derived from an EMBL/GenBank/DDBJ whole genome shotgun (WGS) entry which is preliminary data.</text>
</comment>
<accession>A0A9P4HB63</accession>
<reference evidence="1" key="1">
    <citation type="journal article" date="2020" name="Stud. Mycol.">
        <title>101 Dothideomycetes genomes: a test case for predicting lifestyles and emergence of pathogens.</title>
        <authorList>
            <person name="Haridas S."/>
            <person name="Albert R."/>
            <person name="Binder M."/>
            <person name="Bloem J."/>
            <person name="Labutti K."/>
            <person name="Salamov A."/>
            <person name="Andreopoulos B."/>
            <person name="Baker S."/>
            <person name="Barry K."/>
            <person name="Bills G."/>
            <person name="Bluhm B."/>
            <person name="Cannon C."/>
            <person name="Castanera R."/>
            <person name="Culley D."/>
            <person name="Daum C."/>
            <person name="Ezra D."/>
            <person name="Gonzalez J."/>
            <person name="Henrissat B."/>
            <person name="Kuo A."/>
            <person name="Liang C."/>
            <person name="Lipzen A."/>
            <person name="Lutzoni F."/>
            <person name="Magnuson J."/>
            <person name="Mondo S."/>
            <person name="Nolan M."/>
            <person name="Ohm R."/>
            <person name="Pangilinan J."/>
            <person name="Park H.-J."/>
            <person name="Ramirez L."/>
            <person name="Alfaro M."/>
            <person name="Sun H."/>
            <person name="Tritt A."/>
            <person name="Yoshinaga Y."/>
            <person name="Zwiers L.-H."/>
            <person name="Turgeon B."/>
            <person name="Goodwin S."/>
            <person name="Spatafora J."/>
            <person name="Crous P."/>
            <person name="Grigoriev I."/>
        </authorList>
    </citation>
    <scope>NUCLEOTIDE SEQUENCE</scope>
    <source>
        <strain evidence="1">CBS 110217</strain>
    </source>
</reference>
<protein>
    <submittedName>
        <fullName evidence="1">Uncharacterized protein</fullName>
    </submittedName>
</protein>
<keyword evidence="2" id="KW-1185">Reference proteome</keyword>
<name>A0A9P4HB63_9PLEO</name>
<feature type="non-terminal residue" evidence="1">
    <location>
        <position position="1"/>
    </location>
</feature>
<sequence>VAMSANSLCFKEARDARISGEIKLEEFLRHIVAHYGGLRHQADAEGQRPYIPAGFETEVRDKVLSEKTQSLDDDNIAIIYSVFLSGFQGDVAAVRKLIDSFSIGSEFYLRPLMSISTARGD</sequence>
<feature type="non-terminal residue" evidence="1">
    <location>
        <position position="121"/>
    </location>
</feature>
<organism evidence="1 2">
    <name type="scientific">Setomelanomma holmii</name>
    <dbReference type="NCBI Taxonomy" id="210430"/>
    <lineage>
        <taxon>Eukaryota</taxon>
        <taxon>Fungi</taxon>
        <taxon>Dikarya</taxon>
        <taxon>Ascomycota</taxon>
        <taxon>Pezizomycotina</taxon>
        <taxon>Dothideomycetes</taxon>
        <taxon>Pleosporomycetidae</taxon>
        <taxon>Pleosporales</taxon>
        <taxon>Pleosporineae</taxon>
        <taxon>Phaeosphaeriaceae</taxon>
        <taxon>Setomelanomma</taxon>
    </lineage>
</organism>
<evidence type="ECO:0000313" key="2">
    <source>
        <dbReference type="Proteomes" id="UP000799777"/>
    </source>
</evidence>
<dbReference type="Proteomes" id="UP000799777">
    <property type="component" value="Unassembled WGS sequence"/>
</dbReference>
<gene>
    <name evidence="1" type="ORF">EK21DRAFT_34909</name>
</gene>
<proteinExistence type="predicted"/>
<dbReference type="AlphaFoldDB" id="A0A9P4HB63"/>
<dbReference type="EMBL" id="ML978181">
    <property type="protein sequence ID" value="KAF2031433.1"/>
    <property type="molecule type" value="Genomic_DNA"/>
</dbReference>